<dbReference type="InterPro" id="IPR036457">
    <property type="entry name" value="PPM-type-like_dom_sf"/>
</dbReference>
<dbReference type="Proteomes" id="UP000320048">
    <property type="component" value="Unassembled WGS sequence"/>
</dbReference>
<accession>A0A537JCC6</accession>
<evidence type="ECO:0008006" key="3">
    <source>
        <dbReference type="Google" id="ProtNLM"/>
    </source>
</evidence>
<comment type="caution">
    <text evidence="1">The sequence shown here is derived from an EMBL/GenBank/DDBJ whole genome shotgun (WGS) entry which is preliminary data.</text>
</comment>
<protein>
    <recommendedName>
        <fullName evidence="3">Protein phosphatase 2C domain-containing protein</fullName>
    </recommendedName>
</protein>
<reference evidence="1 2" key="1">
    <citation type="journal article" date="2019" name="Nat. Microbiol.">
        <title>Mediterranean grassland soil C-N compound turnover is dependent on rainfall and depth, and is mediated by genomically divergent microorganisms.</title>
        <authorList>
            <person name="Diamond S."/>
            <person name="Andeer P.F."/>
            <person name="Li Z."/>
            <person name="Crits-Christoph A."/>
            <person name="Burstein D."/>
            <person name="Anantharaman K."/>
            <person name="Lane K.R."/>
            <person name="Thomas B.C."/>
            <person name="Pan C."/>
            <person name="Northen T.R."/>
            <person name="Banfield J.F."/>
        </authorList>
    </citation>
    <scope>NUCLEOTIDE SEQUENCE [LARGE SCALE GENOMIC DNA]</scope>
    <source>
        <strain evidence="1">NP_7</strain>
    </source>
</reference>
<dbReference type="EMBL" id="VBAO01000202">
    <property type="protein sequence ID" value="TMI80726.1"/>
    <property type="molecule type" value="Genomic_DNA"/>
</dbReference>
<evidence type="ECO:0000313" key="1">
    <source>
        <dbReference type="EMBL" id="TMI80726.1"/>
    </source>
</evidence>
<organism evidence="1 2">
    <name type="scientific">Candidatus Segetimicrobium genomatis</name>
    <dbReference type="NCBI Taxonomy" id="2569760"/>
    <lineage>
        <taxon>Bacteria</taxon>
        <taxon>Bacillati</taxon>
        <taxon>Candidatus Sysuimicrobiota</taxon>
        <taxon>Candidatus Sysuimicrobiia</taxon>
        <taxon>Candidatus Sysuimicrobiales</taxon>
        <taxon>Candidatus Segetimicrobiaceae</taxon>
        <taxon>Candidatus Segetimicrobium</taxon>
    </lineage>
</organism>
<dbReference type="SUPFAM" id="SSF81606">
    <property type="entry name" value="PP2C-like"/>
    <property type="match status" value="1"/>
</dbReference>
<dbReference type="AlphaFoldDB" id="A0A537JCC6"/>
<gene>
    <name evidence="1" type="ORF">E6H04_08155</name>
</gene>
<evidence type="ECO:0000313" key="2">
    <source>
        <dbReference type="Proteomes" id="UP000320048"/>
    </source>
</evidence>
<proteinExistence type="predicted"/>
<sequence length="278" mass="30535">MEAFLTPFQVQKGGNAEGEYEDAYYPPDNGGREGSELRFAIADGASEGMLSGAWANILVRGHCQFDWLCGSVEQFLKSAYRDWSSFTSEYLKDRERRHPVQWYEEPGFEEGAFSTLLGLTLTGSSARPGGEWAALAVGDSCVFQVRGGTVVKKFPVERSSDFNSRPVLLASNPARNDPALGAVRWAGGTFESGDAFYLMTDALARWSLKEEEDGRNPWARLRAFGPGDAPAFDRWIEGLRKAKEMRNDDITLLRIDLPRMAGALVPTGGVPPTPTAPD</sequence>
<name>A0A537JCC6_9BACT</name>